<dbReference type="AlphaFoldDB" id="A0AAD5SW42"/>
<reference evidence="8" key="1">
    <citation type="submission" date="2020-05" db="EMBL/GenBank/DDBJ databases">
        <title>Phylogenomic resolution of chytrid fungi.</title>
        <authorList>
            <person name="Stajich J.E."/>
            <person name="Amses K."/>
            <person name="Simmons R."/>
            <person name="Seto K."/>
            <person name="Myers J."/>
            <person name="Bonds A."/>
            <person name="Quandt C.A."/>
            <person name="Barry K."/>
            <person name="Liu P."/>
            <person name="Grigoriev I."/>
            <person name="Longcore J.E."/>
            <person name="James T.Y."/>
        </authorList>
    </citation>
    <scope>NUCLEOTIDE SEQUENCE</scope>
    <source>
        <strain evidence="8">JEL0513</strain>
    </source>
</reference>
<evidence type="ECO:0000256" key="2">
    <source>
        <dbReference type="ARBA" id="ARBA00022603"/>
    </source>
</evidence>
<dbReference type="Pfam" id="PF00657">
    <property type="entry name" value="Lipase_GDSL"/>
    <property type="match status" value="1"/>
</dbReference>
<dbReference type="GO" id="GO:0032259">
    <property type="term" value="P:methylation"/>
    <property type="evidence" value="ECO:0007669"/>
    <property type="project" value="UniProtKB-KW"/>
</dbReference>
<dbReference type="EC" id="2.1.1.348" evidence="1"/>
<comment type="catalytic activity">
    <reaction evidence="5">
        <text>an adenosine in mRNA + S-adenosyl-L-methionine = an N(6)-methyladenosine in mRNA + S-adenosyl-L-homocysteine + H(+)</text>
        <dbReference type="Rhea" id="RHEA:55584"/>
        <dbReference type="Rhea" id="RHEA-COMP:12414"/>
        <dbReference type="Rhea" id="RHEA-COMP:12417"/>
        <dbReference type="ChEBI" id="CHEBI:15378"/>
        <dbReference type="ChEBI" id="CHEBI:57856"/>
        <dbReference type="ChEBI" id="CHEBI:59789"/>
        <dbReference type="ChEBI" id="CHEBI:74411"/>
        <dbReference type="ChEBI" id="CHEBI:74449"/>
        <dbReference type="EC" id="2.1.1.348"/>
    </reaction>
</comment>
<dbReference type="GO" id="GO:0036396">
    <property type="term" value="C:RNA N6-methyladenosine methyltransferase complex"/>
    <property type="evidence" value="ECO:0007669"/>
    <property type="project" value="TreeGrafter"/>
</dbReference>
<evidence type="ECO:0000313" key="9">
    <source>
        <dbReference type="Proteomes" id="UP001211907"/>
    </source>
</evidence>
<evidence type="ECO:0000256" key="3">
    <source>
        <dbReference type="ARBA" id="ARBA00022679"/>
    </source>
</evidence>
<evidence type="ECO:0000256" key="7">
    <source>
        <dbReference type="SAM" id="MobiDB-lite"/>
    </source>
</evidence>
<dbReference type="Gene3D" id="3.40.50.1110">
    <property type="entry name" value="SGNH hydrolase"/>
    <property type="match status" value="1"/>
</dbReference>
<evidence type="ECO:0000256" key="1">
    <source>
        <dbReference type="ARBA" id="ARBA00012160"/>
    </source>
</evidence>
<dbReference type="InterPro" id="IPR007757">
    <property type="entry name" value="MT-A70-like"/>
</dbReference>
<gene>
    <name evidence="8" type="ORF">HK100_004158</name>
</gene>
<accession>A0AAD5SW42</accession>
<dbReference type="PANTHER" id="PTHR12829:SF7">
    <property type="entry name" value="N6-ADENOSINE-METHYLTRANSFERASE CATALYTIC SUBUNIT"/>
    <property type="match status" value="1"/>
</dbReference>
<dbReference type="GO" id="GO:0016788">
    <property type="term" value="F:hydrolase activity, acting on ester bonds"/>
    <property type="evidence" value="ECO:0007669"/>
    <property type="project" value="InterPro"/>
</dbReference>
<dbReference type="EMBL" id="JADGJH010002092">
    <property type="protein sequence ID" value="KAJ3103705.1"/>
    <property type="molecule type" value="Genomic_DNA"/>
</dbReference>
<protein>
    <recommendedName>
        <fullName evidence="1">mRNA m(6)A methyltransferase</fullName>
        <ecNumber evidence="1">2.1.1.348</ecNumber>
    </recommendedName>
</protein>
<evidence type="ECO:0000313" key="8">
    <source>
        <dbReference type="EMBL" id="KAJ3103705.1"/>
    </source>
</evidence>
<dbReference type="Pfam" id="PF05063">
    <property type="entry name" value="MT-A70"/>
    <property type="match status" value="1"/>
</dbReference>
<feature type="compositionally biased region" description="Low complexity" evidence="7">
    <location>
        <begin position="236"/>
        <end position="255"/>
    </location>
</feature>
<dbReference type="PROSITE" id="PS51143">
    <property type="entry name" value="MT_A70"/>
    <property type="match status" value="1"/>
</dbReference>
<feature type="non-terminal residue" evidence="8">
    <location>
        <position position="1"/>
    </location>
</feature>
<keyword evidence="2" id="KW-0489">Methyltransferase</keyword>
<dbReference type="Gene3D" id="3.40.50.150">
    <property type="entry name" value="Vaccinia Virus protein VP39"/>
    <property type="match status" value="1"/>
</dbReference>
<organism evidence="8 9">
    <name type="scientific">Physocladia obscura</name>
    <dbReference type="NCBI Taxonomy" id="109957"/>
    <lineage>
        <taxon>Eukaryota</taxon>
        <taxon>Fungi</taxon>
        <taxon>Fungi incertae sedis</taxon>
        <taxon>Chytridiomycota</taxon>
        <taxon>Chytridiomycota incertae sedis</taxon>
        <taxon>Chytridiomycetes</taxon>
        <taxon>Chytridiales</taxon>
        <taxon>Chytriomycetaceae</taxon>
        <taxon>Physocladia</taxon>
    </lineage>
</organism>
<sequence length="606" mass="67221">VINRGYSGYNTLWCKDILSPVLKSILSPGLTTRVSRPIVKIMTLMLGANDSALKEFNPRQHVPVSDYKKFLNEMLQIMRIESPQTRVIVITPTPVDPIAWGNKCLAKGNKADRSIAHTRLYRDACITVGEEAKAVWGNALVLIDSWEVFLGKGKVEYEPEDVAELLSDGLHLAPKGNNLIAAAVLDTIKISWPDLDPDEFIDVTGISDDENDTATPNAKPVFEYATIIPVRGRKSSQSASSSSLAQSDSNSDSSSTCLPAAKKRKAAATKKPVPRTPREDYARRESELLEKESRLVARIRVVKEELKALESLAVSELSNNSSYHPATMITAANVLAAAGTSSASDEIKSDTCSNDLDVDFLDVEEYNGDTDDGAIFQAAKVVNYFHGDRSVDDLQTFDESEDILKASVPEFSVAINADVLTFDFAKLAETIQFDVIMMDPPWQLASNAPSRGVAISYSQLTDASIESMPIEILQKNGYIFIWVINTKYVKAFEMLEKWGYTYCDDVTWVKRTVNRRMAKGHGYYLQHAKETCVVGYKGDVVFPSTDFHDGGGVGSDVIYSERRGQSQKPTEMYELIEKLVPNGKYLEIFGRKNNLRNYWVTIGNEL</sequence>
<evidence type="ECO:0000256" key="4">
    <source>
        <dbReference type="ARBA" id="ARBA00022691"/>
    </source>
</evidence>
<evidence type="ECO:0000256" key="6">
    <source>
        <dbReference type="PROSITE-ProRule" id="PRU00489"/>
    </source>
</evidence>
<comment type="similarity">
    <text evidence="6">Belongs to the MT-A70-like family.</text>
</comment>
<dbReference type="SUPFAM" id="SSF53335">
    <property type="entry name" value="S-adenosyl-L-methionine-dependent methyltransferases"/>
    <property type="match status" value="1"/>
</dbReference>
<dbReference type="InterPro" id="IPR029063">
    <property type="entry name" value="SAM-dependent_MTases_sf"/>
</dbReference>
<keyword evidence="4" id="KW-0949">S-adenosyl-L-methionine</keyword>
<dbReference type="GO" id="GO:0001734">
    <property type="term" value="F:mRNA m(6)A methyltransferase activity"/>
    <property type="evidence" value="ECO:0007669"/>
    <property type="project" value="UniProtKB-EC"/>
</dbReference>
<dbReference type="InterPro" id="IPR001087">
    <property type="entry name" value="GDSL"/>
</dbReference>
<dbReference type="Proteomes" id="UP001211907">
    <property type="component" value="Unassembled WGS sequence"/>
</dbReference>
<feature type="compositionally biased region" description="Basic and acidic residues" evidence="7">
    <location>
        <begin position="276"/>
        <end position="285"/>
    </location>
</feature>
<proteinExistence type="inferred from homology"/>
<keyword evidence="3" id="KW-0808">Transferase</keyword>
<dbReference type="SUPFAM" id="SSF52266">
    <property type="entry name" value="SGNH hydrolase"/>
    <property type="match status" value="1"/>
</dbReference>
<comment type="caution">
    <text evidence="8">The sequence shown here is derived from an EMBL/GenBank/DDBJ whole genome shotgun (WGS) entry which is preliminary data.</text>
</comment>
<dbReference type="PANTHER" id="PTHR12829">
    <property type="entry name" value="N6-ADENOSINE-METHYLTRANSFERASE"/>
    <property type="match status" value="1"/>
</dbReference>
<dbReference type="GO" id="GO:0005634">
    <property type="term" value="C:nucleus"/>
    <property type="evidence" value="ECO:0007669"/>
    <property type="project" value="TreeGrafter"/>
</dbReference>
<evidence type="ECO:0000256" key="5">
    <source>
        <dbReference type="ARBA" id="ARBA00048957"/>
    </source>
</evidence>
<name>A0AAD5SW42_9FUNG</name>
<dbReference type="InterPro" id="IPR036514">
    <property type="entry name" value="SGNH_hydro_sf"/>
</dbReference>
<keyword evidence="9" id="KW-1185">Reference proteome</keyword>
<feature type="region of interest" description="Disordered" evidence="7">
    <location>
        <begin position="236"/>
        <end position="285"/>
    </location>
</feature>